<reference evidence="1" key="2">
    <citation type="journal article" date="2015" name="Fish Shellfish Immunol.">
        <title>Early steps in the European eel (Anguilla anguilla)-Vibrio vulnificus interaction in the gills: Role of the RtxA13 toxin.</title>
        <authorList>
            <person name="Callol A."/>
            <person name="Pajuelo D."/>
            <person name="Ebbesson L."/>
            <person name="Teles M."/>
            <person name="MacKenzie S."/>
            <person name="Amaro C."/>
        </authorList>
    </citation>
    <scope>NUCLEOTIDE SEQUENCE</scope>
</reference>
<evidence type="ECO:0000313" key="1">
    <source>
        <dbReference type="EMBL" id="JAH72957.1"/>
    </source>
</evidence>
<sequence>MVHEFHLTITVLQYSFPSLKPIACTPPSPPKPHFW</sequence>
<protein>
    <submittedName>
        <fullName evidence="1">Uncharacterized protein</fullName>
    </submittedName>
</protein>
<organism evidence="1">
    <name type="scientific">Anguilla anguilla</name>
    <name type="common">European freshwater eel</name>
    <name type="synonym">Muraena anguilla</name>
    <dbReference type="NCBI Taxonomy" id="7936"/>
    <lineage>
        <taxon>Eukaryota</taxon>
        <taxon>Metazoa</taxon>
        <taxon>Chordata</taxon>
        <taxon>Craniata</taxon>
        <taxon>Vertebrata</taxon>
        <taxon>Euteleostomi</taxon>
        <taxon>Actinopterygii</taxon>
        <taxon>Neopterygii</taxon>
        <taxon>Teleostei</taxon>
        <taxon>Anguilliformes</taxon>
        <taxon>Anguillidae</taxon>
        <taxon>Anguilla</taxon>
    </lineage>
</organism>
<name>A0A0E9V4J4_ANGAN</name>
<dbReference type="AlphaFoldDB" id="A0A0E9V4J4"/>
<dbReference type="EMBL" id="GBXM01035620">
    <property type="protein sequence ID" value="JAH72957.1"/>
    <property type="molecule type" value="Transcribed_RNA"/>
</dbReference>
<reference evidence="1" key="1">
    <citation type="submission" date="2014-11" db="EMBL/GenBank/DDBJ databases">
        <authorList>
            <person name="Amaro Gonzalez C."/>
        </authorList>
    </citation>
    <scope>NUCLEOTIDE SEQUENCE</scope>
</reference>
<accession>A0A0E9V4J4</accession>
<proteinExistence type="predicted"/>